<name>A0ABR7VHU8_VIRHA</name>
<evidence type="ECO:0000313" key="2">
    <source>
        <dbReference type="Proteomes" id="UP000621631"/>
    </source>
</evidence>
<comment type="caution">
    <text evidence="1">The sequence shown here is derived from an EMBL/GenBank/DDBJ whole genome shotgun (WGS) entry which is preliminary data.</text>
</comment>
<keyword evidence="2" id="KW-1185">Reference proteome</keyword>
<dbReference type="Gene3D" id="1.10.10.10">
    <property type="entry name" value="Winged helix-like DNA-binding domain superfamily/Winged helix DNA-binding domain"/>
    <property type="match status" value="1"/>
</dbReference>
<proteinExistence type="predicted"/>
<sequence length="73" mass="8445">MHYTNNFAKMKQLNLIEVGIIECLKRNRGRLLTIDLISNDPVEQHYIHKYIGGLAEKGFVEKVGEGKYKIIEL</sequence>
<dbReference type="RefSeq" id="WP_189776670.1">
    <property type="nucleotide sequence ID" value="NZ_CP126077.1"/>
</dbReference>
<dbReference type="InterPro" id="IPR036388">
    <property type="entry name" value="WH-like_DNA-bd_sf"/>
</dbReference>
<dbReference type="EMBL" id="JACWEZ010000001">
    <property type="protein sequence ID" value="MBD1221288.1"/>
    <property type="molecule type" value="Genomic_DNA"/>
</dbReference>
<evidence type="ECO:0000313" key="1">
    <source>
        <dbReference type="EMBL" id="MBD1221288.1"/>
    </source>
</evidence>
<dbReference type="Proteomes" id="UP000621631">
    <property type="component" value="Unassembled WGS sequence"/>
</dbReference>
<accession>A0ABR7VHU8</accession>
<organism evidence="1 2">
    <name type="scientific">Virgibacillus halodenitrificans</name>
    <name type="common">Bacillus halodenitrificans</name>
    <dbReference type="NCBI Taxonomy" id="1482"/>
    <lineage>
        <taxon>Bacteria</taxon>
        <taxon>Bacillati</taxon>
        <taxon>Bacillota</taxon>
        <taxon>Bacilli</taxon>
        <taxon>Bacillales</taxon>
        <taxon>Bacillaceae</taxon>
        <taxon>Virgibacillus</taxon>
    </lineage>
</organism>
<reference evidence="1 2" key="1">
    <citation type="submission" date="2020-09" db="EMBL/GenBank/DDBJ databases">
        <title>Draft Genome Sequences of Oil-Oxidizing Bacteria Halomonas titanicae, Marinobacter lutaoensis, and Virgibacillus halodenitrificans Isolated from Highly Saline Environments.</title>
        <authorList>
            <person name="Grouzdev D.S."/>
            <person name="Sokolova D.S."/>
            <person name="Semenova E.M."/>
            <person name="Borzenkov I.A."/>
            <person name="Bidzhieva S.K."/>
            <person name="Poltaraus A.B."/>
            <person name="Nazina T.N."/>
        </authorList>
    </citation>
    <scope>NUCLEOTIDE SEQUENCE [LARGE SCALE GENOMIC DNA]</scope>
    <source>
        <strain evidence="1 2">VKM B-3472D</strain>
    </source>
</reference>
<protein>
    <recommendedName>
        <fullName evidence="3">ArnR1-like winged helix-turn-helix domain-containing protein</fullName>
    </recommendedName>
</protein>
<evidence type="ECO:0008006" key="3">
    <source>
        <dbReference type="Google" id="ProtNLM"/>
    </source>
</evidence>
<gene>
    <name evidence="1" type="ORF">IC602_01520</name>
</gene>